<dbReference type="Pfam" id="PF01063">
    <property type="entry name" value="Aminotran_4"/>
    <property type="match status" value="1"/>
</dbReference>
<dbReference type="NCBIfam" id="TIGR00553">
    <property type="entry name" value="pabB"/>
    <property type="match status" value="1"/>
</dbReference>
<dbReference type="InterPro" id="IPR019999">
    <property type="entry name" value="Anth_synth_I-like"/>
</dbReference>
<name>A0ABN6M3M5_9BACT</name>
<keyword evidence="3" id="KW-1185">Reference proteome</keyword>
<dbReference type="Gene3D" id="3.30.470.10">
    <property type="match status" value="1"/>
</dbReference>
<dbReference type="EMBL" id="AP025516">
    <property type="protein sequence ID" value="BDD86376.1"/>
    <property type="molecule type" value="Genomic_DNA"/>
</dbReference>
<evidence type="ECO:0000313" key="3">
    <source>
        <dbReference type="Proteomes" id="UP000830055"/>
    </source>
</evidence>
<dbReference type="Pfam" id="PF00425">
    <property type="entry name" value="Chorismate_bind"/>
    <property type="match status" value="1"/>
</dbReference>
<sequence length="636" mass="70763">MIGRPLSDERISALLDHYAEDQHFLLLDTAKPDADNYQSLLFINPVDRLVCRSPADRPAFLKRMQSRLDRGEFLAGWFAYEFFGEGPHLRSRPEPAIYAEFGVYPPPLVHDHRHEGESFPGADSFPTAATYQLSDLAPNLTGEEYCRAIRRILDYIAAGDTYQVNYTCKMHFRLHGSITRFYRDLRRSQPVPYGCFQKSGDRYILSFSPELFFRAGAGRIIARPMKGTAKRGRSLDEDQRLAELLRTDIKNRSENVMIVDLLRNDLSRLLEGMGGGRVAVPSLFDVERYQTVLQMTSTVTAGYARTAGPTPDELIRALFPCGSVTGAPKIRTMEIIRELEHEPRGVYTGAIGYFSPDGGAVFNVPIRTVAIDGERGEMGIGSGIVADSDPEDEWRECLLKARFLTNPLPDFELVETMLYQPVGGYLFFDDHLQRLSRSAEYYGFTYDAGEASVALAAHGPTVERASWHRVRLTLARHGAITITSRPCAQPAALALPDPATAAGAPIVTVGLAGEPVDSANPWLFHKTTHRPQYERALKSAQADNLFDLVFCNERDELTEGCISNIFVLIDGCYLTPPESSGLLAGVMRNRLLTAPGPVPVREQVLTRADLLRARRIVVCNSVRGVQTARLQLPEPI</sequence>
<dbReference type="InterPro" id="IPR005801">
    <property type="entry name" value="ADC_synthase"/>
</dbReference>
<dbReference type="InterPro" id="IPR001544">
    <property type="entry name" value="Aminotrans_IV"/>
</dbReference>
<dbReference type="PANTHER" id="PTHR11236">
    <property type="entry name" value="AMINOBENZOATE/ANTHRANILATE SYNTHASE"/>
    <property type="match status" value="1"/>
</dbReference>
<dbReference type="RefSeq" id="WP_284153470.1">
    <property type="nucleotide sequence ID" value="NZ_AP025516.1"/>
</dbReference>
<dbReference type="InterPro" id="IPR005802">
    <property type="entry name" value="ADC_synth_comp_1"/>
</dbReference>
<proteinExistence type="predicted"/>
<evidence type="ECO:0000259" key="1">
    <source>
        <dbReference type="Pfam" id="PF00425"/>
    </source>
</evidence>
<organism evidence="2 3">
    <name type="scientific">Desulfofustis limnaeus</name>
    <dbReference type="NCBI Taxonomy" id="2740163"/>
    <lineage>
        <taxon>Bacteria</taxon>
        <taxon>Pseudomonadati</taxon>
        <taxon>Thermodesulfobacteriota</taxon>
        <taxon>Desulfobulbia</taxon>
        <taxon>Desulfobulbales</taxon>
        <taxon>Desulfocapsaceae</taxon>
        <taxon>Desulfofustis</taxon>
    </lineage>
</organism>
<reference evidence="2 3" key="1">
    <citation type="submission" date="2022-01" db="EMBL/GenBank/DDBJ databases">
        <title>Desulfofustis limnae sp. nov., a novel mesophilic sulfate-reducing bacterium isolated from marsh soil.</title>
        <authorList>
            <person name="Watanabe M."/>
            <person name="Takahashi A."/>
            <person name="Kojima H."/>
            <person name="Fukui M."/>
        </authorList>
    </citation>
    <scope>NUCLEOTIDE SEQUENCE [LARGE SCALE GENOMIC DNA]</scope>
    <source>
        <strain evidence="2 3">PPLL</strain>
    </source>
</reference>
<dbReference type="SUPFAM" id="SSF56322">
    <property type="entry name" value="ADC synthase"/>
    <property type="match status" value="1"/>
</dbReference>
<accession>A0ABN6M3M5</accession>
<dbReference type="PRINTS" id="PR00095">
    <property type="entry name" value="ANTSNTHASEI"/>
</dbReference>
<dbReference type="Proteomes" id="UP000830055">
    <property type="component" value="Chromosome"/>
</dbReference>
<dbReference type="InterPro" id="IPR015890">
    <property type="entry name" value="Chorismate_C"/>
</dbReference>
<evidence type="ECO:0000313" key="2">
    <source>
        <dbReference type="EMBL" id="BDD86376.1"/>
    </source>
</evidence>
<dbReference type="SUPFAM" id="SSF56752">
    <property type="entry name" value="D-aminoacid aminotransferase-like PLP-dependent enzymes"/>
    <property type="match status" value="1"/>
</dbReference>
<dbReference type="InterPro" id="IPR036038">
    <property type="entry name" value="Aminotransferase-like"/>
</dbReference>
<feature type="domain" description="Chorismate-utilising enzyme C-terminal" evidence="1">
    <location>
        <begin position="143"/>
        <end position="400"/>
    </location>
</feature>
<dbReference type="Gene3D" id="3.20.10.10">
    <property type="entry name" value="D-amino Acid Aminotransferase, subunit A, domain 2"/>
    <property type="match status" value="1"/>
</dbReference>
<dbReference type="PANTHER" id="PTHR11236:SF50">
    <property type="entry name" value="AMINODEOXYCHORISMATE SYNTHASE COMPONENT 1"/>
    <property type="match status" value="1"/>
</dbReference>
<dbReference type="Gene3D" id="3.60.120.10">
    <property type="entry name" value="Anthranilate synthase"/>
    <property type="match status" value="1"/>
</dbReference>
<dbReference type="InterPro" id="IPR043132">
    <property type="entry name" value="BCAT-like_C"/>
</dbReference>
<protein>
    <submittedName>
        <fullName evidence="2">Para-aminobenzoate synthetase</fullName>
    </submittedName>
</protein>
<dbReference type="InterPro" id="IPR043131">
    <property type="entry name" value="BCAT-like_N"/>
</dbReference>
<gene>
    <name evidence="2" type="ORF">DPPLL_07410</name>
</gene>